<feature type="region of interest" description="Disordered" evidence="1">
    <location>
        <begin position="188"/>
        <end position="208"/>
    </location>
</feature>
<accession>A0A2N3V598</accession>
<comment type="caution">
    <text evidence="3">The sequence shown here is derived from an EMBL/GenBank/DDBJ whole genome shotgun (WGS) entry which is preliminary data.</text>
</comment>
<dbReference type="EMBL" id="PJMW01000003">
    <property type="protein sequence ID" value="PKV76795.1"/>
    <property type="molecule type" value="Genomic_DNA"/>
</dbReference>
<evidence type="ECO:0000313" key="4">
    <source>
        <dbReference type="Proteomes" id="UP000233766"/>
    </source>
</evidence>
<sequence length="208" mass="23381">MRRFRSVRRWGPLASVAISVAVCGLVAGCTPRPPYPDLTTQEERDNAQRAILGLSPVEDFDQEMIRELQGISDVLYSIDSRFNLETQPWPRRYDACDSPLHLSVGRASSQYQMRMWRLAGIEDEQIIPGSWEKLKAAMRESGTRLGFNEIAESSPTRDSDQYVIRMHNNMQGSISLVHVPNKEISISGYTGCRPSRTETAAATPTGHR</sequence>
<reference evidence="3 4" key="1">
    <citation type="submission" date="2017-12" db="EMBL/GenBank/DDBJ databases">
        <title>Sequencing the genomes of 1000 Actinobacteria strains.</title>
        <authorList>
            <person name="Klenk H.-P."/>
        </authorList>
    </citation>
    <scope>NUCLEOTIDE SEQUENCE [LARGE SCALE GENOMIC DNA]</scope>
    <source>
        <strain evidence="3 4">DSM 44489</strain>
    </source>
</reference>
<proteinExistence type="predicted"/>
<dbReference type="PROSITE" id="PS51257">
    <property type="entry name" value="PROKAR_LIPOPROTEIN"/>
    <property type="match status" value="1"/>
</dbReference>
<evidence type="ECO:0008006" key="5">
    <source>
        <dbReference type="Google" id="ProtNLM"/>
    </source>
</evidence>
<feature type="chain" id="PRO_5039232713" description="LppA-like lipoprotein" evidence="2">
    <location>
        <begin position="28"/>
        <end position="208"/>
    </location>
</feature>
<name>A0A2N3V598_9NOCA</name>
<evidence type="ECO:0000313" key="3">
    <source>
        <dbReference type="EMBL" id="PKV76795.1"/>
    </source>
</evidence>
<protein>
    <recommendedName>
        <fullName evidence="5">LppA-like lipoprotein</fullName>
    </recommendedName>
</protein>
<gene>
    <name evidence="3" type="ORF">ATK86_7198</name>
</gene>
<keyword evidence="4" id="KW-1185">Reference proteome</keyword>
<dbReference type="Proteomes" id="UP000233766">
    <property type="component" value="Unassembled WGS sequence"/>
</dbReference>
<organism evidence="3 4">
    <name type="scientific">Nocardia fluminea</name>
    <dbReference type="NCBI Taxonomy" id="134984"/>
    <lineage>
        <taxon>Bacteria</taxon>
        <taxon>Bacillati</taxon>
        <taxon>Actinomycetota</taxon>
        <taxon>Actinomycetes</taxon>
        <taxon>Mycobacteriales</taxon>
        <taxon>Nocardiaceae</taxon>
        <taxon>Nocardia</taxon>
    </lineage>
</organism>
<keyword evidence="2" id="KW-0732">Signal</keyword>
<dbReference type="AlphaFoldDB" id="A0A2N3V598"/>
<evidence type="ECO:0000256" key="2">
    <source>
        <dbReference type="SAM" id="SignalP"/>
    </source>
</evidence>
<feature type="signal peptide" evidence="2">
    <location>
        <begin position="1"/>
        <end position="27"/>
    </location>
</feature>
<evidence type="ECO:0000256" key="1">
    <source>
        <dbReference type="SAM" id="MobiDB-lite"/>
    </source>
</evidence>